<sequence length="154" mass="17682">MEAALSYNITNDTEHRQAIAQMIALEKDNENGKNEDRINEIGDAVVKYEESQGHTPEPPRTLQGILEVEMYKRRMNQRALAKALEITETRLSEFMRGKRELNIDLAKKIHVILGIDGNIILELTTNAELLEKNVKGMQLTQPSHSEWDYLRKPL</sequence>
<dbReference type="EMBL" id="CP095053">
    <property type="protein sequence ID" value="UOR07466.1"/>
    <property type="molecule type" value="Genomic_DNA"/>
</dbReference>
<protein>
    <submittedName>
        <fullName evidence="2">Helix-turn-helix domain-containing protein</fullName>
    </submittedName>
</protein>
<reference evidence="2 3" key="1">
    <citation type="submission" date="2022-04" db="EMBL/GenBank/DDBJ databases">
        <title>Hymenobacter sp. isolated from the air.</title>
        <authorList>
            <person name="Won M."/>
            <person name="Lee C.-M."/>
            <person name="Woen H.-Y."/>
            <person name="Kwon S.-W."/>
        </authorList>
    </citation>
    <scope>NUCLEOTIDE SEQUENCE [LARGE SCALE GENOMIC DNA]</scope>
    <source>
        <strain evidence="3">5413 J-13</strain>
    </source>
</reference>
<dbReference type="Proteomes" id="UP000829925">
    <property type="component" value="Chromosome"/>
</dbReference>
<dbReference type="SMART" id="SM00530">
    <property type="entry name" value="HTH_XRE"/>
    <property type="match status" value="1"/>
</dbReference>
<organism evidence="2 3">
    <name type="scientific">Hymenobacter aerilatus</name>
    <dbReference type="NCBI Taxonomy" id="2932251"/>
    <lineage>
        <taxon>Bacteria</taxon>
        <taxon>Pseudomonadati</taxon>
        <taxon>Bacteroidota</taxon>
        <taxon>Cytophagia</taxon>
        <taxon>Cytophagales</taxon>
        <taxon>Hymenobacteraceae</taxon>
        <taxon>Hymenobacter</taxon>
    </lineage>
</organism>
<dbReference type="CDD" id="cd00093">
    <property type="entry name" value="HTH_XRE"/>
    <property type="match status" value="1"/>
</dbReference>
<dbReference type="KEGG" id="haei:MUN82_10290"/>
<evidence type="ECO:0000259" key="1">
    <source>
        <dbReference type="PROSITE" id="PS50943"/>
    </source>
</evidence>
<dbReference type="Pfam" id="PF01381">
    <property type="entry name" value="HTH_3"/>
    <property type="match status" value="1"/>
</dbReference>
<keyword evidence="3" id="KW-1185">Reference proteome</keyword>
<evidence type="ECO:0000313" key="3">
    <source>
        <dbReference type="Proteomes" id="UP000829925"/>
    </source>
</evidence>
<dbReference type="Gene3D" id="1.10.260.40">
    <property type="entry name" value="lambda repressor-like DNA-binding domains"/>
    <property type="match status" value="1"/>
</dbReference>
<feature type="domain" description="HTH cro/C1-type" evidence="1">
    <location>
        <begin position="72"/>
        <end position="120"/>
    </location>
</feature>
<dbReference type="AlphaFoldDB" id="A0A8T9T5W3"/>
<dbReference type="SUPFAM" id="SSF47413">
    <property type="entry name" value="lambda repressor-like DNA-binding domains"/>
    <property type="match status" value="1"/>
</dbReference>
<gene>
    <name evidence="2" type="ORF">MUN82_10290</name>
</gene>
<evidence type="ECO:0000313" key="2">
    <source>
        <dbReference type="EMBL" id="UOR07466.1"/>
    </source>
</evidence>
<name>A0A8T9T5W3_9BACT</name>
<proteinExistence type="predicted"/>
<dbReference type="PROSITE" id="PS50943">
    <property type="entry name" value="HTH_CROC1"/>
    <property type="match status" value="1"/>
</dbReference>
<dbReference type="InterPro" id="IPR010982">
    <property type="entry name" value="Lambda_DNA-bd_dom_sf"/>
</dbReference>
<dbReference type="InterPro" id="IPR001387">
    <property type="entry name" value="Cro/C1-type_HTH"/>
</dbReference>
<accession>A0A8T9T5W3</accession>
<dbReference type="RefSeq" id="WP_245097230.1">
    <property type="nucleotide sequence ID" value="NZ_CP095053.1"/>
</dbReference>
<dbReference type="GO" id="GO:0003677">
    <property type="term" value="F:DNA binding"/>
    <property type="evidence" value="ECO:0007669"/>
    <property type="project" value="InterPro"/>
</dbReference>